<evidence type="ECO:0000256" key="9">
    <source>
        <dbReference type="ARBA" id="ARBA00023170"/>
    </source>
</evidence>
<evidence type="ECO:0000256" key="2">
    <source>
        <dbReference type="ARBA" id="ARBA00008143"/>
    </source>
</evidence>
<comment type="subcellular location">
    <subcellularLocation>
        <location evidence="1 11">Cell outer membrane</location>
        <topology evidence="1 11">Multi-pass membrane protein</topology>
    </subcellularLocation>
</comment>
<sequence length="698" mass="77042">MAAVMNLNPLPSGFDFRVRPLAVGVALLSAGMVPAPALAQAIDYGALEDLFQEPVTTSATGSPQRSTEVPADMEIISAEDIRRSGATDIPELLRQVQGVDVWRHSFAAVDATVRGYNRPYSQRLLVLINGRQVYKDYCGYTSWGALPVNLSEIRQIEVVKGPNAALFGFNAVGGVVNIITYSPLYDDHNNVTVRAGNHGYQEVSLTHTAQFGDVGGARVSLGGYGADEFDTDAHPVDEPFRLDRSRRRHAAVDTLFQVSDRTQVGIEATTVRTDQTNLLPFYGLTQAKYDNQSLRVNLGADTDFGLIEATAYQNVTHVDMNNAFIGDTQIDNRITVARVQNLIKPASDHTFRMTGEFRRNVLYSLPFEGGKVSYDVWAAGGMWDWQMTPRLTLNNAVRYDRLSSGRSGRLPDTWLYEQDDYDVTLNEVSWNSGLVFRATDNDTFRLLAGSGVQLPSMIEGSFMFLLDPNDYGITQMGNLAGGAGSPEVEPTRVTNVALTWDREIPQWDASLKTSVFHTRNKDLKSVPGIYPDTMVDQVPYVMFTNVGDSSASGFEVGLSRTTRNWIMEGSYAYLRVNDDLDDSVYGPDGSPVKAIDYEDSSSRHKINARLGYATGPWEFDLYGNYVSGYSLLESGGSPFEMREVDVPSYTLFSGRIGYQFTDNASLALSAQGFNTSSHRESAAPEVERRVQMTLSVNY</sequence>
<gene>
    <name evidence="15" type="ORF">B1A74_05615</name>
</gene>
<dbReference type="Proteomes" id="UP000189177">
    <property type="component" value="Unassembled WGS sequence"/>
</dbReference>
<proteinExistence type="inferred from homology"/>
<keyword evidence="6" id="KW-0732">Signal</keyword>
<dbReference type="EMBL" id="MUZR01000016">
    <property type="protein sequence ID" value="OOC10471.1"/>
    <property type="molecule type" value="Genomic_DNA"/>
</dbReference>
<protein>
    <recommendedName>
        <fullName evidence="17">TonB-dependent receptor</fullName>
    </recommendedName>
</protein>
<dbReference type="STRING" id="252474.B1A74_05615"/>
<evidence type="ECO:0000256" key="4">
    <source>
        <dbReference type="ARBA" id="ARBA00022452"/>
    </source>
</evidence>
<dbReference type="InterPro" id="IPR039426">
    <property type="entry name" value="TonB-dep_rcpt-like"/>
</dbReference>
<evidence type="ECO:0000313" key="16">
    <source>
        <dbReference type="Proteomes" id="UP000189177"/>
    </source>
</evidence>
<dbReference type="GO" id="GO:0009279">
    <property type="term" value="C:cell outer membrane"/>
    <property type="evidence" value="ECO:0007669"/>
    <property type="project" value="UniProtKB-SubCell"/>
</dbReference>
<dbReference type="OrthoDB" id="9815954at2"/>
<evidence type="ECO:0000259" key="14">
    <source>
        <dbReference type="Pfam" id="PF07715"/>
    </source>
</evidence>
<keyword evidence="4 11" id="KW-1134">Transmembrane beta strand</keyword>
<dbReference type="InterPro" id="IPR037066">
    <property type="entry name" value="Plug_dom_sf"/>
</dbReference>
<evidence type="ECO:0000259" key="13">
    <source>
        <dbReference type="Pfam" id="PF00593"/>
    </source>
</evidence>
<keyword evidence="10 11" id="KW-0998">Cell outer membrane</keyword>
<dbReference type="Pfam" id="PF00593">
    <property type="entry name" value="TonB_dep_Rec_b-barrel"/>
    <property type="match status" value="1"/>
</dbReference>
<dbReference type="AlphaFoldDB" id="A0A1V2ZZG4"/>
<evidence type="ECO:0000313" key="15">
    <source>
        <dbReference type="EMBL" id="OOC10471.1"/>
    </source>
</evidence>
<evidence type="ECO:0000256" key="11">
    <source>
        <dbReference type="PROSITE-ProRule" id="PRU01360"/>
    </source>
</evidence>
<evidence type="ECO:0000256" key="1">
    <source>
        <dbReference type="ARBA" id="ARBA00004571"/>
    </source>
</evidence>
<keyword evidence="8 11" id="KW-0472">Membrane</keyword>
<dbReference type="InterPro" id="IPR000531">
    <property type="entry name" value="Beta-barrel_TonB"/>
</dbReference>
<dbReference type="GO" id="GO:0044718">
    <property type="term" value="P:siderophore transmembrane transport"/>
    <property type="evidence" value="ECO:0007669"/>
    <property type="project" value="TreeGrafter"/>
</dbReference>
<reference evidence="15 16" key="1">
    <citation type="submission" date="2017-02" db="EMBL/GenBank/DDBJ databases">
        <title>Genomic diversity within the haloalkaliphilic genus Thioalkalivibrio.</title>
        <authorList>
            <person name="Ahn A.-C."/>
            <person name="Meier-Kolthoff J."/>
            <person name="Overmars L."/>
            <person name="Richter M."/>
            <person name="Woyke T."/>
            <person name="Sorokin D.Y."/>
            <person name="Muyzer G."/>
        </authorList>
    </citation>
    <scope>NUCLEOTIDE SEQUENCE [LARGE SCALE GENOMIC DNA]</scope>
    <source>
        <strain evidence="15 16">HL17</strain>
    </source>
</reference>
<evidence type="ECO:0000256" key="8">
    <source>
        <dbReference type="ARBA" id="ARBA00023136"/>
    </source>
</evidence>
<comment type="similarity">
    <text evidence="2">Belongs to the TonB-dependent receptor family. Hemoglobin/haptoglobin binding protein subfamily.</text>
</comment>
<dbReference type="Pfam" id="PF07715">
    <property type="entry name" value="Plug"/>
    <property type="match status" value="1"/>
</dbReference>
<evidence type="ECO:0000256" key="6">
    <source>
        <dbReference type="ARBA" id="ARBA00022729"/>
    </source>
</evidence>
<evidence type="ECO:0000256" key="12">
    <source>
        <dbReference type="RuleBase" id="RU003357"/>
    </source>
</evidence>
<keyword evidence="7 12" id="KW-0798">TonB box</keyword>
<name>A0A1V2ZZG4_9GAMM</name>
<comment type="caution">
    <text evidence="15">The sequence shown here is derived from an EMBL/GenBank/DDBJ whole genome shotgun (WGS) entry which is preliminary data.</text>
</comment>
<dbReference type="GO" id="GO:0015344">
    <property type="term" value="F:siderophore uptake transmembrane transporter activity"/>
    <property type="evidence" value="ECO:0007669"/>
    <property type="project" value="TreeGrafter"/>
</dbReference>
<evidence type="ECO:0000256" key="7">
    <source>
        <dbReference type="ARBA" id="ARBA00023077"/>
    </source>
</evidence>
<evidence type="ECO:0000256" key="5">
    <source>
        <dbReference type="ARBA" id="ARBA00022692"/>
    </source>
</evidence>
<feature type="domain" description="TonB-dependent receptor-like beta-barrel" evidence="13">
    <location>
        <begin position="269"/>
        <end position="670"/>
    </location>
</feature>
<dbReference type="PROSITE" id="PS52016">
    <property type="entry name" value="TONB_DEPENDENT_REC_3"/>
    <property type="match status" value="1"/>
</dbReference>
<dbReference type="PANTHER" id="PTHR30069:SF29">
    <property type="entry name" value="HEMOGLOBIN AND HEMOGLOBIN-HAPTOGLOBIN-BINDING PROTEIN 1-RELATED"/>
    <property type="match status" value="1"/>
</dbReference>
<accession>A0A1V2ZZG4</accession>
<dbReference type="Gene3D" id="2.40.170.20">
    <property type="entry name" value="TonB-dependent receptor, beta-barrel domain"/>
    <property type="match status" value="1"/>
</dbReference>
<feature type="domain" description="TonB-dependent receptor plug" evidence="14">
    <location>
        <begin position="68"/>
        <end position="175"/>
    </location>
</feature>
<keyword evidence="16" id="KW-1185">Reference proteome</keyword>
<keyword evidence="3 11" id="KW-0813">Transport</keyword>
<dbReference type="InterPro" id="IPR036942">
    <property type="entry name" value="Beta-barrel_TonB_sf"/>
</dbReference>
<dbReference type="Gene3D" id="2.170.130.10">
    <property type="entry name" value="TonB-dependent receptor, plug domain"/>
    <property type="match status" value="1"/>
</dbReference>
<evidence type="ECO:0008006" key="17">
    <source>
        <dbReference type="Google" id="ProtNLM"/>
    </source>
</evidence>
<organism evidence="15 16">
    <name type="scientific">Thioalkalivibrio halophilus</name>
    <dbReference type="NCBI Taxonomy" id="252474"/>
    <lineage>
        <taxon>Bacteria</taxon>
        <taxon>Pseudomonadati</taxon>
        <taxon>Pseudomonadota</taxon>
        <taxon>Gammaproteobacteria</taxon>
        <taxon>Chromatiales</taxon>
        <taxon>Ectothiorhodospiraceae</taxon>
        <taxon>Thioalkalivibrio</taxon>
    </lineage>
</organism>
<evidence type="ECO:0000256" key="10">
    <source>
        <dbReference type="ARBA" id="ARBA00023237"/>
    </source>
</evidence>
<dbReference type="InterPro" id="IPR012910">
    <property type="entry name" value="Plug_dom"/>
</dbReference>
<dbReference type="PANTHER" id="PTHR30069">
    <property type="entry name" value="TONB-DEPENDENT OUTER MEMBRANE RECEPTOR"/>
    <property type="match status" value="1"/>
</dbReference>
<evidence type="ECO:0000256" key="3">
    <source>
        <dbReference type="ARBA" id="ARBA00022448"/>
    </source>
</evidence>
<keyword evidence="5 11" id="KW-0812">Transmembrane</keyword>
<keyword evidence="9" id="KW-0675">Receptor</keyword>
<dbReference type="SUPFAM" id="SSF56935">
    <property type="entry name" value="Porins"/>
    <property type="match status" value="1"/>
</dbReference>